<protein>
    <recommendedName>
        <fullName evidence="9">Sec-independent protein translocase protein TatA</fullName>
    </recommendedName>
</protein>
<proteinExistence type="inferred from homology"/>
<evidence type="ECO:0000313" key="12">
    <source>
        <dbReference type="Proteomes" id="UP000309133"/>
    </source>
</evidence>
<accession>A0A4S4FUB6</accession>
<feature type="region of interest" description="Disordered" evidence="10">
    <location>
        <begin position="49"/>
        <end position="92"/>
    </location>
</feature>
<dbReference type="AlphaFoldDB" id="A0A4S4FUB6"/>
<keyword evidence="4 9" id="KW-0812">Transmembrane</keyword>
<name>A0A4S4FUB6_9MICO</name>
<evidence type="ECO:0000256" key="7">
    <source>
        <dbReference type="ARBA" id="ARBA00023010"/>
    </source>
</evidence>
<evidence type="ECO:0000256" key="2">
    <source>
        <dbReference type="ARBA" id="ARBA00022448"/>
    </source>
</evidence>
<feature type="compositionally biased region" description="Polar residues" evidence="10">
    <location>
        <begin position="74"/>
        <end position="92"/>
    </location>
</feature>
<sequence>MGIFGNAFTGWHLIAILLIVVLLFGAPKLPALARSIATSMKIFKTEIKTDKDETDKAQAETPVVYTEEPPAVNVTPQAQSVPTDSGTTTPKQ</sequence>
<comment type="caution">
    <text evidence="11">The sequence shown here is derived from an EMBL/GenBank/DDBJ whole genome shotgun (WGS) entry which is preliminary data.</text>
</comment>
<dbReference type="Pfam" id="PF02416">
    <property type="entry name" value="TatA_B_E"/>
    <property type="match status" value="1"/>
</dbReference>
<dbReference type="PANTHER" id="PTHR42982">
    <property type="entry name" value="SEC-INDEPENDENT PROTEIN TRANSLOCASE PROTEIN TATA"/>
    <property type="match status" value="1"/>
</dbReference>
<keyword evidence="3 9" id="KW-1003">Cell membrane</keyword>
<evidence type="ECO:0000256" key="6">
    <source>
        <dbReference type="ARBA" id="ARBA00022989"/>
    </source>
</evidence>
<dbReference type="GO" id="GO:0008320">
    <property type="term" value="F:protein transmembrane transporter activity"/>
    <property type="evidence" value="ECO:0007669"/>
    <property type="project" value="UniProtKB-UniRule"/>
</dbReference>
<dbReference type="Proteomes" id="UP000309133">
    <property type="component" value="Unassembled WGS sequence"/>
</dbReference>
<evidence type="ECO:0000256" key="10">
    <source>
        <dbReference type="SAM" id="MobiDB-lite"/>
    </source>
</evidence>
<keyword evidence="6 9" id="KW-1133">Transmembrane helix</keyword>
<evidence type="ECO:0000256" key="4">
    <source>
        <dbReference type="ARBA" id="ARBA00022692"/>
    </source>
</evidence>
<comment type="subunit">
    <text evidence="9">The Tat system comprises two distinct complexes: a TatABC complex, containing multiple copies of TatA, TatB and TatC subunits, and a separate TatA complex, containing only TatA subunits. Substrates initially bind to the TatABC complex, which probably triggers association of the separate TatA complex to form the active translocon.</text>
</comment>
<dbReference type="OrthoDB" id="5245163at2"/>
<dbReference type="NCBIfam" id="TIGR01411">
    <property type="entry name" value="tatAE"/>
    <property type="match status" value="1"/>
</dbReference>
<evidence type="ECO:0000256" key="3">
    <source>
        <dbReference type="ARBA" id="ARBA00022475"/>
    </source>
</evidence>
<dbReference type="GO" id="GO:0043953">
    <property type="term" value="P:protein transport by the Tat complex"/>
    <property type="evidence" value="ECO:0007669"/>
    <property type="project" value="UniProtKB-UniRule"/>
</dbReference>
<dbReference type="GO" id="GO:0033281">
    <property type="term" value="C:TAT protein transport complex"/>
    <property type="evidence" value="ECO:0007669"/>
    <property type="project" value="UniProtKB-UniRule"/>
</dbReference>
<dbReference type="InterPro" id="IPR006312">
    <property type="entry name" value="TatA/E"/>
</dbReference>
<evidence type="ECO:0000256" key="1">
    <source>
        <dbReference type="ARBA" id="ARBA00004162"/>
    </source>
</evidence>
<dbReference type="PANTHER" id="PTHR42982:SF1">
    <property type="entry name" value="SEC-INDEPENDENT PROTEIN TRANSLOCASE PROTEIN TATA"/>
    <property type="match status" value="1"/>
</dbReference>
<reference evidence="11 12" key="1">
    <citation type="submission" date="2019-04" db="EMBL/GenBank/DDBJ databases">
        <authorList>
            <person name="Jiang L."/>
        </authorList>
    </citation>
    <scope>NUCLEOTIDE SEQUENCE [LARGE SCALE GENOMIC DNA]</scope>
    <source>
        <strain evidence="11 12">YIM 131853</strain>
    </source>
</reference>
<dbReference type="EMBL" id="SSSM01000001">
    <property type="protein sequence ID" value="THG33405.1"/>
    <property type="molecule type" value="Genomic_DNA"/>
</dbReference>
<dbReference type="InterPro" id="IPR003369">
    <property type="entry name" value="TatA/B/E"/>
</dbReference>
<evidence type="ECO:0000256" key="9">
    <source>
        <dbReference type="HAMAP-Rule" id="MF_00236"/>
    </source>
</evidence>
<keyword evidence="2 9" id="KW-0813">Transport</keyword>
<evidence type="ECO:0000256" key="8">
    <source>
        <dbReference type="ARBA" id="ARBA00023136"/>
    </source>
</evidence>
<dbReference type="Gene3D" id="1.20.5.3310">
    <property type="match status" value="1"/>
</dbReference>
<comment type="function">
    <text evidence="9">Part of the twin-arginine translocation (Tat) system that transports large folded proteins containing a characteristic twin-arginine motif in their signal peptide across membranes. TatA could form the protein-conducting channel of the Tat system.</text>
</comment>
<evidence type="ECO:0000256" key="5">
    <source>
        <dbReference type="ARBA" id="ARBA00022927"/>
    </source>
</evidence>
<gene>
    <name evidence="9 11" type="primary">tatA</name>
    <name evidence="11" type="ORF">E6C64_03390</name>
</gene>
<evidence type="ECO:0000313" key="11">
    <source>
        <dbReference type="EMBL" id="THG33405.1"/>
    </source>
</evidence>
<dbReference type="HAMAP" id="MF_00236">
    <property type="entry name" value="TatA_E"/>
    <property type="match status" value="1"/>
</dbReference>
<keyword evidence="7 9" id="KW-0811">Translocation</keyword>
<dbReference type="RefSeq" id="WP_136426187.1">
    <property type="nucleotide sequence ID" value="NZ_SSSM01000001.1"/>
</dbReference>
<keyword evidence="12" id="KW-1185">Reference proteome</keyword>
<comment type="subcellular location">
    <subcellularLocation>
        <location evidence="1 9">Cell membrane</location>
        <topology evidence="1 9">Single-pass membrane protein</topology>
    </subcellularLocation>
</comment>
<feature type="compositionally biased region" description="Basic and acidic residues" evidence="10">
    <location>
        <begin position="49"/>
        <end position="58"/>
    </location>
</feature>
<organism evidence="11 12">
    <name type="scientific">Naasia lichenicola</name>
    <dbReference type="NCBI Taxonomy" id="2565933"/>
    <lineage>
        <taxon>Bacteria</taxon>
        <taxon>Bacillati</taxon>
        <taxon>Actinomycetota</taxon>
        <taxon>Actinomycetes</taxon>
        <taxon>Micrococcales</taxon>
        <taxon>Microbacteriaceae</taxon>
        <taxon>Naasia</taxon>
    </lineage>
</organism>
<keyword evidence="8 9" id="KW-0472">Membrane</keyword>
<comment type="similarity">
    <text evidence="9">Belongs to the TatA/E family.</text>
</comment>
<keyword evidence="5 9" id="KW-0653">Protein transport</keyword>